<keyword evidence="3 5" id="KW-1133">Transmembrane helix</keyword>
<dbReference type="Pfam" id="PF00146">
    <property type="entry name" value="NADHdh"/>
    <property type="match status" value="1"/>
</dbReference>
<feature type="transmembrane region" description="Helical" evidence="5">
    <location>
        <begin position="65"/>
        <end position="87"/>
    </location>
</feature>
<keyword evidence="2 5" id="KW-0812">Transmembrane</keyword>
<dbReference type="EMBL" id="CP007493">
    <property type="protein sequence ID" value="AJB41928.1"/>
    <property type="molecule type" value="Genomic_DNA"/>
</dbReference>
<dbReference type="InterPro" id="IPR001694">
    <property type="entry name" value="NADH_UbQ_OxRdtase_su1/FPO"/>
</dbReference>
<organism evidence="6 7">
    <name type="scientific">Thermofilum adornatum 1505</name>
    <dbReference type="NCBI Taxonomy" id="697581"/>
    <lineage>
        <taxon>Archaea</taxon>
        <taxon>Thermoproteota</taxon>
        <taxon>Thermoprotei</taxon>
        <taxon>Thermofilales</taxon>
        <taxon>Thermofilaceae</taxon>
        <taxon>Thermofilum</taxon>
    </lineage>
</organism>
<dbReference type="RefSeq" id="WP_052886807.1">
    <property type="nucleotide sequence ID" value="NZ_CP007493.1"/>
</dbReference>
<dbReference type="InterPro" id="IPR052561">
    <property type="entry name" value="ComplexI_Subunit1"/>
</dbReference>
<dbReference type="STRING" id="697581.TCARB_0878"/>
<evidence type="ECO:0000313" key="6">
    <source>
        <dbReference type="EMBL" id="AJB41928.1"/>
    </source>
</evidence>
<feature type="transmembrane region" description="Helical" evidence="5">
    <location>
        <begin position="6"/>
        <end position="26"/>
    </location>
</feature>
<sequence length="299" mass="32625">MNLESSFQLIIAFLYSLVVSFMIAGVRRKSKARMQGRIGPPVWQPFCDFLKLLLKEVSLPSSSSLIFLFAPVTSLILVIVASLIVPVPGLRTISFSGDIPFLVILIGAVDFLLLIGGISTGNPYSWISFSRSTILAIIREIFFTASVIVLIVKAQEFSFYEAVFNSHVSHILKISISIFFLIYSLGVSLTTVFSAPLAETEILEGIFIEYSGPLLAFAELTHMLLTYVVLSLSSTLFVSTFVTGAPGIIFHFILVVIFTFLISYLDSVFARLKIGSAVKIYSLLLAVSTGGVIVSLLLG</sequence>
<proteinExistence type="predicted"/>
<dbReference type="KEGG" id="tcb:TCARB_0878"/>
<evidence type="ECO:0000256" key="4">
    <source>
        <dbReference type="ARBA" id="ARBA00023136"/>
    </source>
</evidence>
<dbReference type="AlphaFoldDB" id="A0A3G1A6X5"/>
<comment type="subcellular location">
    <subcellularLocation>
        <location evidence="1">Membrane</location>
        <topology evidence="1">Multi-pass membrane protein</topology>
    </subcellularLocation>
</comment>
<dbReference type="GO" id="GO:0005886">
    <property type="term" value="C:plasma membrane"/>
    <property type="evidence" value="ECO:0007669"/>
    <property type="project" value="TreeGrafter"/>
</dbReference>
<feature type="transmembrane region" description="Helical" evidence="5">
    <location>
        <begin position="210"/>
        <end position="230"/>
    </location>
</feature>
<evidence type="ECO:0000256" key="3">
    <source>
        <dbReference type="ARBA" id="ARBA00022989"/>
    </source>
</evidence>
<protein>
    <submittedName>
        <fullName evidence="6">Carbon monoxide-induced hydrogenase, CooK subunit</fullName>
    </submittedName>
</protein>
<evidence type="ECO:0000256" key="1">
    <source>
        <dbReference type="ARBA" id="ARBA00004141"/>
    </source>
</evidence>
<accession>A0A3G1A6X5</accession>
<evidence type="ECO:0000313" key="7">
    <source>
        <dbReference type="Proteomes" id="UP000266720"/>
    </source>
</evidence>
<feature type="transmembrane region" description="Helical" evidence="5">
    <location>
        <begin position="99"/>
        <end position="121"/>
    </location>
</feature>
<dbReference type="Proteomes" id="UP000266720">
    <property type="component" value="Chromosome"/>
</dbReference>
<dbReference type="PANTHER" id="PTHR43359:SF1">
    <property type="entry name" value="FORMATE HYDROGENLYASE SUBUNIT 4-RELATED"/>
    <property type="match status" value="1"/>
</dbReference>
<feature type="transmembrane region" description="Helical" evidence="5">
    <location>
        <begin position="277"/>
        <end position="298"/>
    </location>
</feature>
<keyword evidence="4 5" id="KW-0472">Membrane</keyword>
<feature type="transmembrane region" description="Helical" evidence="5">
    <location>
        <begin position="174"/>
        <end position="198"/>
    </location>
</feature>
<name>A0A3G1A6X5_9CREN</name>
<gene>
    <name evidence="6" type="ORF">TCARB_0878</name>
</gene>
<feature type="transmembrane region" description="Helical" evidence="5">
    <location>
        <begin position="236"/>
        <end position="265"/>
    </location>
</feature>
<evidence type="ECO:0000256" key="5">
    <source>
        <dbReference type="SAM" id="Phobius"/>
    </source>
</evidence>
<dbReference type="PANTHER" id="PTHR43359">
    <property type="entry name" value="FORMATE HYDROGENLYASE SUBUNIT 4"/>
    <property type="match status" value="1"/>
</dbReference>
<evidence type="ECO:0000256" key="2">
    <source>
        <dbReference type="ARBA" id="ARBA00022692"/>
    </source>
</evidence>
<dbReference type="GeneID" id="25406305"/>
<reference evidence="7" key="1">
    <citation type="book" date="2010" name="EXTREMOPHILES" publisher="0:0-0">
        <title>Complete genome sequences of ten hyperthermophilic archaea reveal their metabolic capabilities and possible ecological roles.</title>
        <editorList>
            <person name="?"/>
        </editorList>
        <authorList>
            <person name="Ravin N.V."/>
            <person name="Mardanov A.V."/>
            <person name="Bonch-Osmolovskaya E.A."/>
            <person name="Skryabin K.G."/>
        </authorList>
    </citation>
    <scope>NUCLEOTIDE SEQUENCE [LARGE SCALE GENOMIC DNA]</scope>
    <source>
        <strain evidence="7">1505</strain>
    </source>
</reference>
<feature type="transmembrane region" description="Helical" evidence="5">
    <location>
        <begin position="133"/>
        <end position="154"/>
    </location>
</feature>